<protein>
    <submittedName>
        <fullName evidence="2">Phosphoribosylamine-glycine ligase</fullName>
    </submittedName>
</protein>
<sequence length="31" mass="3394">MTVYPSTACFDTGRALTEDELRKTAPSIFAT</sequence>
<comment type="caution">
    <text evidence="2">The sequence shown here is derived from an EMBL/GenBank/DDBJ whole genome shotgun (WGS) entry which is preliminary data.</text>
</comment>
<accession>A0ABD5LMM1</accession>
<dbReference type="Proteomes" id="UP000534590">
    <property type="component" value="Unassembled WGS sequence"/>
</dbReference>
<evidence type="ECO:0000313" key="4">
    <source>
        <dbReference type="Proteomes" id="UP001438189"/>
    </source>
</evidence>
<dbReference type="EMBL" id="JACIHP010000005">
    <property type="protein sequence ID" value="MBB4492441.1"/>
    <property type="molecule type" value="Genomic_DNA"/>
</dbReference>
<proteinExistence type="predicted"/>
<dbReference type="EMBL" id="JBETME010000012">
    <property type="protein sequence ID" value="MES4993124.1"/>
    <property type="molecule type" value="Genomic_DNA"/>
</dbReference>
<keyword evidence="2" id="KW-0436">Ligase</keyword>
<dbReference type="GO" id="GO:0016874">
    <property type="term" value="F:ligase activity"/>
    <property type="evidence" value="ECO:0007669"/>
    <property type="project" value="UniProtKB-KW"/>
</dbReference>
<keyword evidence="3" id="KW-1185">Reference proteome</keyword>
<organism evidence="2 4">
    <name type="scientific">Agrobacterium radiobacter</name>
    <dbReference type="NCBI Taxonomy" id="362"/>
    <lineage>
        <taxon>Bacteria</taxon>
        <taxon>Pseudomonadati</taxon>
        <taxon>Pseudomonadota</taxon>
        <taxon>Alphaproteobacteria</taxon>
        <taxon>Hyphomicrobiales</taxon>
        <taxon>Rhizobiaceae</taxon>
        <taxon>Rhizobium/Agrobacterium group</taxon>
        <taxon>Agrobacterium</taxon>
        <taxon>Agrobacterium tumefaciens complex</taxon>
    </lineage>
</organism>
<dbReference type="RefSeq" id="WP_111785164.1">
    <property type="nucleotide sequence ID" value="NZ_CP184253.1"/>
</dbReference>
<dbReference type="Proteomes" id="UP001438189">
    <property type="component" value="Unassembled WGS sequence"/>
</dbReference>
<name>A0ABD5LMM1_AGRRD</name>
<reference evidence="2 4" key="2">
    <citation type="submission" date="2024-06" db="EMBL/GenBank/DDBJ databases">
        <title>Genome sequencing of Agrobacterium spp. from tobacco in Serbia.</title>
        <authorList>
            <person name="Ilicic R.J."/>
            <person name="Studholme D.J."/>
            <person name="Jelusic A."/>
            <person name="Barac G."/>
            <person name="Bagi F."/>
            <person name="Popovic Milovanovic T."/>
        </authorList>
    </citation>
    <scope>NUCLEOTIDE SEQUENCE [LARGE SCALE GENOMIC DNA]</scope>
    <source>
        <strain evidence="2 4">DA1</strain>
    </source>
</reference>
<dbReference type="AlphaFoldDB" id="A0ABD5LMM1"/>
<evidence type="ECO:0000313" key="3">
    <source>
        <dbReference type="Proteomes" id="UP000534590"/>
    </source>
</evidence>
<reference evidence="1 3" key="1">
    <citation type="submission" date="2020-08" db="EMBL/GenBank/DDBJ databases">
        <title>Genomic Encyclopedia of Type Strains, Phase IV (KMG-V): Genome sequencing to study the core and pangenomes of soil and plant-associated prokaryotes.</title>
        <authorList>
            <person name="Whitman W."/>
        </authorList>
    </citation>
    <scope>NUCLEOTIDE SEQUENCE [LARGE SCALE GENOMIC DNA]</scope>
    <source>
        <strain evidence="1 3">SEMIA 461</strain>
    </source>
</reference>
<evidence type="ECO:0000313" key="2">
    <source>
        <dbReference type="EMBL" id="MES4993124.1"/>
    </source>
</evidence>
<evidence type="ECO:0000313" key="1">
    <source>
        <dbReference type="EMBL" id="MBB4492441.1"/>
    </source>
</evidence>
<dbReference type="GeneID" id="97368110"/>
<gene>
    <name evidence="2" type="ORF">ABVB70_22665</name>
    <name evidence="1" type="ORF">GGE40_004286</name>
</gene>